<evidence type="ECO:0000313" key="1">
    <source>
        <dbReference type="EMBL" id="KAJ8790863.1"/>
    </source>
</evidence>
<reference evidence="1 2" key="1">
    <citation type="submission" date="2022-11" db="EMBL/GenBank/DDBJ databases">
        <title>Whole genome sequence of Eschrichtius robustus ER-17-0199.</title>
        <authorList>
            <person name="Bruniche-Olsen A."/>
            <person name="Black A.N."/>
            <person name="Fields C.J."/>
            <person name="Walden K."/>
            <person name="Dewoody J.A."/>
        </authorList>
    </citation>
    <scope>NUCLEOTIDE SEQUENCE [LARGE SCALE GENOMIC DNA]</scope>
    <source>
        <strain evidence="1">ER-17-0199</strain>
        <tissue evidence="1">Blubber</tissue>
    </source>
</reference>
<evidence type="ECO:0000313" key="2">
    <source>
        <dbReference type="Proteomes" id="UP001159641"/>
    </source>
</evidence>
<protein>
    <submittedName>
        <fullName evidence="1">Uncharacterized protein</fullName>
    </submittedName>
</protein>
<comment type="caution">
    <text evidence="1">The sequence shown here is derived from an EMBL/GenBank/DDBJ whole genome shotgun (WGS) entry which is preliminary data.</text>
</comment>
<gene>
    <name evidence="1" type="ORF">J1605_020957</name>
</gene>
<accession>A0AB34HF39</accession>
<dbReference type="EMBL" id="JAIQCJ010001324">
    <property type="protein sequence ID" value="KAJ8790863.1"/>
    <property type="molecule type" value="Genomic_DNA"/>
</dbReference>
<name>A0AB34HF39_ESCRO</name>
<keyword evidence="2" id="KW-1185">Reference proteome</keyword>
<organism evidence="1 2">
    <name type="scientific">Eschrichtius robustus</name>
    <name type="common">California gray whale</name>
    <name type="synonym">Eschrichtius gibbosus</name>
    <dbReference type="NCBI Taxonomy" id="9764"/>
    <lineage>
        <taxon>Eukaryota</taxon>
        <taxon>Metazoa</taxon>
        <taxon>Chordata</taxon>
        <taxon>Craniata</taxon>
        <taxon>Vertebrata</taxon>
        <taxon>Euteleostomi</taxon>
        <taxon>Mammalia</taxon>
        <taxon>Eutheria</taxon>
        <taxon>Laurasiatheria</taxon>
        <taxon>Artiodactyla</taxon>
        <taxon>Whippomorpha</taxon>
        <taxon>Cetacea</taxon>
        <taxon>Mysticeti</taxon>
        <taxon>Eschrichtiidae</taxon>
        <taxon>Eschrichtius</taxon>
    </lineage>
</organism>
<proteinExistence type="predicted"/>
<dbReference type="Proteomes" id="UP001159641">
    <property type="component" value="Unassembled WGS sequence"/>
</dbReference>
<sequence>MYGWEGLLDLKNENYVVSYLGGVQLLFILEYPISFLQPLDGAQVSDNTGIITTAMYPLNKISFTLRILNLDTERRTIKGIPVILAQRSARGPRTML</sequence>
<dbReference type="AlphaFoldDB" id="A0AB34HF39"/>